<dbReference type="InterPro" id="IPR052068">
    <property type="entry name" value="GW182_domain"/>
</dbReference>
<reference evidence="2" key="1">
    <citation type="submission" date="2017-12" db="EMBL/GenBank/DDBJ databases">
        <title>High-resolution comparative analysis of great ape genomes.</title>
        <authorList>
            <person name="Pollen A."/>
            <person name="Hastie A."/>
            <person name="Hormozdiari F."/>
            <person name="Dougherty M."/>
            <person name="Liu R."/>
            <person name="Chaisson M."/>
            <person name="Hoppe E."/>
            <person name="Hill C."/>
            <person name="Pang A."/>
            <person name="Hillier L."/>
            <person name="Baker C."/>
            <person name="Armstrong J."/>
            <person name="Shendure J."/>
            <person name="Paten B."/>
            <person name="Wilson R."/>
            <person name="Chao H."/>
            <person name="Schneider V."/>
            <person name="Ventura M."/>
            <person name="Kronenberg Z."/>
            <person name="Murali S."/>
            <person name="Gordon D."/>
            <person name="Cantsilieris S."/>
            <person name="Munson K."/>
            <person name="Nelson B."/>
            <person name="Raja A."/>
            <person name="Underwood J."/>
            <person name="Diekhans M."/>
            <person name="Fiddes I."/>
            <person name="Haussler D."/>
            <person name="Eichler E."/>
        </authorList>
    </citation>
    <scope>NUCLEOTIDE SEQUENCE [LARGE SCALE GENOMIC DNA]</scope>
    <source>
        <strain evidence="2">Susie</strain>
    </source>
</reference>
<feature type="domain" description="TNRC6 PABC binding" evidence="1">
    <location>
        <begin position="13"/>
        <end position="75"/>
    </location>
</feature>
<comment type="caution">
    <text evidence="2">The sequence shown here is derived from an EMBL/GenBank/DDBJ whole genome shotgun (WGS) entry which is preliminary data.</text>
</comment>
<dbReference type="GO" id="GO:0000932">
    <property type="term" value="C:P-body"/>
    <property type="evidence" value="ECO:0007669"/>
    <property type="project" value="TreeGrafter"/>
</dbReference>
<protein>
    <submittedName>
        <fullName evidence="2">TNRC6A isoform 15</fullName>
    </submittedName>
</protein>
<dbReference type="PANTHER" id="PTHR13020:SF28">
    <property type="entry name" value="TRINUCLEOTIDE REPEAT-CONTAINING GENE 6A PROTEIN"/>
    <property type="match status" value="1"/>
</dbReference>
<feature type="non-terminal residue" evidence="2">
    <location>
        <position position="1"/>
    </location>
</feature>
<sequence length="96" mass="10562">HTTPELQKGPSPINAFSNFPIGLNSNLNVNMDMNSIKEPQSRLRKWTTVDSISVNTSLDQNSSKHGFVTSGLTTDVAQIGVLRLTCADEKECRSDR</sequence>
<dbReference type="GO" id="GO:0060213">
    <property type="term" value="P:positive regulation of nuclear-transcribed mRNA poly(A) tail shortening"/>
    <property type="evidence" value="ECO:0007669"/>
    <property type="project" value="TreeGrafter"/>
</dbReference>
<dbReference type="PANTHER" id="PTHR13020">
    <property type="entry name" value="TRINUCLEOTIDE REPEAT-CONTAINING GENE 6"/>
    <property type="match status" value="1"/>
</dbReference>
<dbReference type="Pfam" id="PF16608">
    <property type="entry name" value="TNRC6-PABC_bdg"/>
    <property type="match status" value="1"/>
</dbReference>
<evidence type="ECO:0000259" key="1">
    <source>
        <dbReference type="Pfam" id="PF16608"/>
    </source>
</evidence>
<gene>
    <name evidence="2" type="ORF">CR201_G0034289</name>
</gene>
<dbReference type="EMBL" id="NDHI03003494">
    <property type="protein sequence ID" value="PNJ33123.1"/>
    <property type="molecule type" value="Genomic_DNA"/>
</dbReference>
<organism evidence="2">
    <name type="scientific">Pongo abelii</name>
    <name type="common">Sumatran orangutan</name>
    <name type="synonym">Pongo pygmaeus abelii</name>
    <dbReference type="NCBI Taxonomy" id="9601"/>
    <lineage>
        <taxon>Eukaryota</taxon>
        <taxon>Metazoa</taxon>
        <taxon>Chordata</taxon>
        <taxon>Craniata</taxon>
        <taxon>Vertebrata</taxon>
        <taxon>Euteleostomi</taxon>
        <taxon>Mammalia</taxon>
        <taxon>Eutheria</taxon>
        <taxon>Euarchontoglires</taxon>
        <taxon>Primates</taxon>
        <taxon>Haplorrhini</taxon>
        <taxon>Catarrhini</taxon>
        <taxon>Hominidae</taxon>
        <taxon>Pongo</taxon>
    </lineage>
</organism>
<proteinExistence type="predicted"/>
<name>A0A2J8TJK5_PONAB</name>
<dbReference type="InterPro" id="IPR032226">
    <property type="entry name" value="TNRC6_PABC-bd"/>
</dbReference>
<accession>A0A2J8TJK5</accession>
<dbReference type="AlphaFoldDB" id="A0A2J8TJK5"/>
<evidence type="ECO:0000313" key="2">
    <source>
        <dbReference type="EMBL" id="PNJ33123.1"/>
    </source>
</evidence>
<dbReference type="GO" id="GO:0005654">
    <property type="term" value="C:nucleoplasm"/>
    <property type="evidence" value="ECO:0007669"/>
    <property type="project" value="TreeGrafter"/>
</dbReference>
<feature type="non-terminal residue" evidence="2">
    <location>
        <position position="96"/>
    </location>
</feature>
<dbReference type="GO" id="GO:0035195">
    <property type="term" value="P:miRNA-mediated post-transcriptional gene silencing"/>
    <property type="evidence" value="ECO:0007669"/>
    <property type="project" value="TreeGrafter"/>
</dbReference>